<accession>A0A165AV82</accession>
<dbReference type="EMBL" id="KV427724">
    <property type="protein sequence ID" value="KZS99728.1"/>
    <property type="molecule type" value="Genomic_DNA"/>
</dbReference>
<protein>
    <submittedName>
        <fullName evidence="1">Uncharacterized protein</fullName>
    </submittedName>
</protein>
<dbReference type="GeneID" id="63822352"/>
<sequence length="86" mass="10178">QTIEYVLIDMAKPPTGKLSLFNLYVALSRSHGRDTIRILRDFDERMFYEPHDEQLLMEDERLQKMDHETAARWTKVRGHTETTNGL</sequence>
<evidence type="ECO:0000313" key="2">
    <source>
        <dbReference type="Proteomes" id="UP000076871"/>
    </source>
</evidence>
<name>A0A165AV82_9APHY</name>
<keyword evidence="2" id="KW-1185">Reference proteome</keyword>
<reference evidence="1 2" key="1">
    <citation type="journal article" date="2016" name="Mol. Biol. Evol.">
        <title>Comparative Genomics of Early-Diverging Mushroom-Forming Fungi Provides Insights into the Origins of Lignocellulose Decay Capabilities.</title>
        <authorList>
            <person name="Nagy L.G."/>
            <person name="Riley R."/>
            <person name="Tritt A."/>
            <person name="Adam C."/>
            <person name="Daum C."/>
            <person name="Floudas D."/>
            <person name="Sun H."/>
            <person name="Yadav J.S."/>
            <person name="Pangilinan J."/>
            <person name="Larsson K.H."/>
            <person name="Matsuura K."/>
            <person name="Barry K."/>
            <person name="Labutti K."/>
            <person name="Kuo R."/>
            <person name="Ohm R.A."/>
            <person name="Bhattacharya S.S."/>
            <person name="Shirouzu T."/>
            <person name="Yoshinaga Y."/>
            <person name="Martin F.M."/>
            <person name="Grigoriev I.V."/>
            <person name="Hibbett D.S."/>
        </authorList>
    </citation>
    <scope>NUCLEOTIDE SEQUENCE [LARGE SCALE GENOMIC DNA]</scope>
    <source>
        <strain evidence="1 2">93-53</strain>
    </source>
</reference>
<evidence type="ECO:0000313" key="1">
    <source>
        <dbReference type="EMBL" id="KZS99728.1"/>
    </source>
</evidence>
<dbReference type="Proteomes" id="UP000076871">
    <property type="component" value="Unassembled WGS sequence"/>
</dbReference>
<dbReference type="OrthoDB" id="2986975at2759"/>
<proteinExistence type="predicted"/>
<feature type="non-terminal residue" evidence="1">
    <location>
        <position position="1"/>
    </location>
</feature>
<dbReference type="RefSeq" id="XP_040757469.1">
    <property type="nucleotide sequence ID" value="XM_040905322.1"/>
</dbReference>
<dbReference type="STRING" id="1314785.A0A165AV82"/>
<gene>
    <name evidence="1" type="ORF">LAESUDRAFT_667624</name>
</gene>
<dbReference type="InParanoid" id="A0A165AV82"/>
<dbReference type="AlphaFoldDB" id="A0A165AV82"/>
<organism evidence="1 2">
    <name type="scientific">Laetiporus sulphureus 93-53</name>
    <dbReference type="NCBI Taxonomy" id="1314785"/>
    <lineage>
        <taxon>Eukaryota</taxon>
        <taxon>Fungi</taxon>
        <taxon>Dikarya</taxon>
        <taxon>Basidiomycota</taxon>
        <taxon>Agaricomycotina</taxon>
        <taxon>Agaricomycetes</taxon>
        <taxon>Polyporales</taxon>
        <taxon>Laetiporus</taxon>
    </lineage>
</organism>